<dbReference type="InterPro" id="IPR005560">
    <property type="entry name" value="Csp_YhjQ"/>
</dbReference>
<dbReference type="Proteomes" id="UP000067683">
    <property type="component" value="Chromosome"/>
</dbReference>
<dbReference type="AlphaFoldDB" id="A0A0U2QB42"/>
<dbReference type="InterPro" id="IPR044543">
    <property type="entry name" value="YHJQ-like"/>
</dbReference>
<dbReference type="RefSeq" id="WP_058383076.1">
    <property type="nucleotide sequence ID" value="NZ_CP013659.2"/>
</dbReference>
<dbReference type="PANTHER" id="PTHR37310:SF1">
    <property type="entry name" value="CYTOPLASMIC PROTEIN"/>
    <property type="match status" value="1"/>
</dbReference>
<gene>
    <name evidence="1" type="ORF">AUC31_14730</name>
</gene>
<sequence length="110" mass="12289">MAHEQHQQLLETLHDCMAACNHCFDACLQEDDVKMMAGCIRLDRECADMCAYLEQAITRNSPFVSQLAKVCAEICQACGDECQKHADMHDHCKHCAEACHKCAEACRSIA</sequence>
<reference evidence="1" key="1">
    <citation type="submission" date="2016-01" db="EMBL/GenBank/DDBJ databases">
        <title>Complete genome of Planococcus rifietoensis type strain M8.</title>
        <authorList>
            <person name="See-Too W.S."/>
        </authorList>
    </citation>
    <scope>NUCLEOTIDE SEQUENCE [LARGE SCALE GENOMIC DNA]</scope>
    <source>
        <strain evidence="1">M8</strain>
    </source>
</reference>
<dbReference type="PANTHER" id="PTHR37310">
    <property type="entry name" value="CYTOPLASMIC PROTEIN-RELATED"/>
    <property type="match status" value="1"/>
</dbReference>
<evidence type="ECO:0000313" key="1">
    <source>
        <dbReference type="EMBL" id="ALS76374.1"/>
    </source>
</evidence>
<protein>
    <submittedName>
        <fullName evidence="1">Ferredoxin</fullName>
    </submittedName>
</protein>
<dbReference type="KEGG" id="prt:AUC31_14730"/>
<evidence type="ECO:0000313" key="2">
    <source>
        <dbReference type="Proteomes" id="UP000067683"/>
    </source>
</evidence>
<dbReference type="Pfam" id="PF03860">
    <property type="entry name" value="Csp"/>
    <property type="match status" value="1"/>
</dbReference>
<proteinExistence type="predicted"/>
<dbReference type="Gene3D" id="1.20.1270.360">
    <property type="match status" value="1"/>
</dbReference>
<keyword evidence="2" id="KW-1185">Reference proteome</keyword>
<dbReference type="CDD" id="cd08026">
    <property type="entry name" value="DUF326"/>
    <property type="match status" value="1"/>
</dbReference>
<organism evidence="1 2">
    <name type="scientific">Planococcus rifietoensis</name>
    <dbReference type="NCBI Taxonomy" id="200991"/>
    <lineage>
        <taxon>Bacteria</taxon>
        <taxon>Bacillati</taxon>
        <taxon>Bacillota</taxon>
        <taxon>Bacilli</taxon>
        <taxon>Bacillales</taxon>
        <taxon>Caryophanaceae</taxon>
        <taxon>Planococcus</taxon>
    </lineage>
</organism>
<accession>A0A0U2QB42</accession>
<dbReference type="STRING" id="200991.AUC31_14730"/>
<dbReference type="EMBL" id="CP013659">
    <property type="protein sequence ID" value="ALS76374.1"/>
    <property type="molecule type" value="Genomic_DNA"/>
</dbReference>
<name>A0A0U2QB42_9BACL</name>
<dbReference type="OrthoDB" id="5396211at2"/>